<dbReference type="CDD" id="cd05931">
    <property type="entry name" value="FAAL"/>
    <property type="match status" value="1"/>
</dbReference>
<evidence type="ECO:0000256" key="1">
    <source>
        <dbReference type="ARBA" id="ARBA00006432"/>
    </source>
</evidence>
<dbReference type="Pfam" id="PF00501">
    <property type="entry name" value="AMP-binding"/>
    <property type="match status" value="1"/>
</dbReference>
<feature type="domain" description="AMP-binding enzyme C-terminal" evidence="7">
    <location>
        <begin position="461"/>
        <end position="578"/>
    </location>
</feature>
<accession>A0ABV9Y5F2</accession>
<dbReference type="InterPro" id="IPR040097">
    <property type="entry name" value="FAAL/FAAC"/>
</dbReference>
<dbReference type="EMBL" id="JBHSJB010000025">
    <property type="protein sequence ID" value="MFC5056962.1"/>
    <property type="molecule type" value="Genomic_DNA"/>
</dbReference>
<keyword evidence="5" id="KW-1133">Transmembrane helix</keyword>
<dbReference type="Pfam" id="PF23024">
    <property type="entry name" value="AMP-dom_DIP2-like"/>
    <property type="match status" value="1"/>
</dbReference>
<reference evidence="9" key="1">
    <citation type="journal article" date="2019" name="Int. J. Syst. Evol. Microbiol.">
        <title>The Global Catalogue of Microorganisms (GCM) 10K type strain sequencing project: providing services to taxonomists for standard genome sequencing and annotation.</title>
        <authorList>
            <consortium name="The Broad Institute Genomics Platform"/>
            <consortium name="The Broad Institute Genome Sequencing Center for Infectious Disease"/>
            <person name="Wu L."/>
            <person name="Ma J."/>
        </authorList>
    </citation>
    <scope>NUCLEOTIDE SEQUENCE [LARGE SCALE GENOMIC DNA]</scope>
    <source>
        <strain evidence="9">KCTC 12848</strain>
    </source>
</reference>
<keyword evidence="2 8" id="KW-0436">Ligase</keyword>
<gene>
    <name evidence="8" type="ORF">ACFPFM_24845</name>
</gene>
<keyword evidence="4" id="KW-0443">Lipid metabolism</keyword>
<dbReference type="Proteomes" id="UP001595833">
    <property type="component" value="Unassembled WGS sequence"/>
</dbReference>
<name>A0ABV9Y5F2_9PSEU</name>
<evidence type="ECO:0000313" key="9">
    <source>
        <dbReference type="Proteomes" id="UP001595833"/>
    </source>
</evidence>
<comment type="caution">
    <text evidence="8">The sequence shown here is derived from an EMBL/GenBank/DDBJ whole genome shotgun (WGS) entry which is preliminary data.</text>
</comment>
<feature type="transmembrane region" description="Helical" evidence="5">
    <location>
        <begin position="78"/>
        <end position="97"/>
    </location>
</feature>
<protein>
    <submittedName>
        <fullName evidence="8">Fatty acyl-AMP ligase</fullName>
    </submittedName>
</protein>
<evidence type="ECO:0000256" key="4">
    <source>
        <dbReference type="ARBA" id="ARBA00023098"/>
    </source>
</evidence>
<keyword evidence="9" id="KW-1185">Reference proteome</keyword>
<dbReference type="InterPro" id="IPR045851">
    <property type="entry name" value="AMP-bd_C_sf"/>
</dbReference>
<evidence type="ECO:0000256" key="5">
    <source>
        <dbReference type="SAM" id="Phobius"/>
    </source>
</evidence>
<comment type="similarity">
    <text evidence="1">Belongs to the ATP-dependent AMP-binding enzyme family.</text>
</comment>
<dbReference type="InterPro" id="IPR000873">
    <property type="entry name" value="AMP-dep_synth/lig_dom"/>
</dbReference>
<sequence length="582" mass="62502">MSLAADDDVVGVARRHAVELGGRDAVVFAHYDRDGRTGETTLTFDQLDLKARAIAASLSDIARPGDRAGILCRQGVDYVTAFLGCAYAGVVAVPLFAPESFRKPFRLVSALRDAGATTALTTAGSRTAVEDLFREGEGLTRAPGIIAVDEVPDGAAARWREHRPTPEDVAYLQYTSGSTSSPSGVVMRHRNVIANVRQIIEAYRLSRESRVVSWLPFFHDMGMVFMVLTPLLVGFPAAHLTPQAFVQRPLRWLEEITRHGGTLTGVPNVGLALTIEKVSAAEKRALDLSSLGVVINGSEPVRAGLVERFTSAFAEAGFRPEAFNPSYGLAEATVLVSSKPLDERPRVLHLDRDRLAGGVVHQVGAGDERSVPVVSCGVPAGQGIVVAGVDDRHPVEPGRVGEIWVSGPNVADGYWTRSDRDGSWDARLDTDDERAGHRWLRTGDLGFQHDGHLYVVGRIKDLVIIHGRNVHPTDVEVTAEGSHPVIRTGGVAAFGVDGDSGERLVVVVEVDPAAARREGEDPVLVAARIAMAVRRAVAAEHEVEVEEVVAVRKGTVPKTSSGKIQRSACRAEYLADGLRRIG</sequence>
<dbReference type="PANTHER" id="PTHR22754">
    <property type="entry name" value="DISCO-INTERACTING PROTEIN 2 DIP2 -RELATED"/>
    <property type="match status" value="1"/>
</dbReference>
<dbReference type="Gene3D" id="3.30.300.30">
    <property type="match status" value="1"/>
</dbReference>
<dbReference type="RefSeq" id="WP_344039143.1">
    <property type="nucleotide sequence ID" value="NZ_BAAAKE010000014.1"/>
</dbReference>
<organism evidence="8 9">
    <name type="scientific">Saccharothrix xinjiangensis</name>
    <dbReference type="NCBI Taxonomy" id="204798"/>
    <lineage>
        <taxon>Bacteria</taxon>
        <taxon>Bacillati</taxon>
        <taxon>Actinomycetota</taxon>
        <taxon>Actinomycetes</taxon>
        <taxon>Pseudonocardiales</taxon>
        <taxon>Pseudonocardiaceae</taxon>
        <taxon>Saccharothrix</taxon>
    </lineage>
</organism>
<keyword evidence="5" id="KW-0472">Membrane</keyword>
<dbReference type="SUPFAM" id="SSF56801">
    <property type="entry name" value="Acetyl-CoA synthetase-like"/>
    <property type="match status" value="1"/>
</dbReference>
<keyword evidence="3" id="KW-0276">Fatty acid metabolism</keyword>
<feature type="domain" description="AMP-dependent synthetase/ligase" evidence="6">
    <location>
        <begin position="16"/>
        <end position="415"/>
    </location>
</feature>
<proteinExistence type="inferred from homology"/>
<evidence type="ECO:0000259" key="6">
    <source>
        <dbReference type="Pfam" id="PF00501"/>
    </source>
</evidence>
<evidence type="ECO:0000256" key="2">
    <source>
        <dbReference type="ARBA" id="ARBA00022598"/>
    </source>
</evidence>
<evidence type="ECO:0000256" key="3">
    <source>
        <dbReference type="ARBA" id="ARBA00022832"/>
    </source>
</evidence>
<keyword evidence="5" id="KW-0812">Transmembrane</keyword>
<dbReference type="Gene3D" id="3.40.50.12780">
    <property type="entry name" value="N-terminal domain of ligase-like"/>
    <property type="match status" value="1"/>
</dbReference>
<evidence type="ECO:0000313" key="8">
    <source>
        <dbReference type="EMBL" id="MFC5056962.1"/>
    </source>
</evidence>
<dbReference type="InterPro" id="IPR025110">
    <property type="entry name" value="AMP-bd_C"/>
</dbReference>
<dbReference type="InterPro" id="IPR042099">
    <property type="entry name" value="ANL_N_sf"/>
</dbReference>
<dbReference type="GO" id="GO:0016874">
    <property type="term" value="F:ligase activity"/>
    <property type="evidence" value="ECO:0007669"/>
    <property type="project" value="UniProtKB-KW"/>
</dbReference>
<dbReference type="PANTHER" id="PTHR22754:SF32">
    <property type="entry name" value="DISCO-INTERACTING PROTEIN 2"/>
    <property type="match status" value="1"/>
</dbReference>
<evidence type="ECO:0000259" key="7">
    <source>
        <dbReference type="Pfam" id="PF23024"/>
    </source>
</evidence>